<accession>A0A1C3E5N8</accession>
<evidence type="ECO:0000313" key="1">
    <source>
        <dbReference type="EMBL" id="ODA28557.1"/>
    </source>
</evidence>
<organism evidence="1 2">
    <name type="scientific">Planctopirus hydrillae</name>
    <dbReference type="NCBI Taxonomy" id="1841610"/>
    <lineage>
        <taxon>Bacteria</taxon>
        <taxon>Pseudomonadati</taxon>
        <taxon>Planctomycetota</taxon>
        <taxon>Planctomycetia</taxon>
        <taxon>Planctomycetales</taxon>
        <taxon>Planctomycetaceae</taxon>
        <taxon>Planctopirus</taxon>
    </lineage>
</organism>
<proteinExistence type="predicted"/>
<evidence type="ECO:0000313" key="2">
    <source>
        <dbReference type="Proteomes" id="UP000094828"/>
    </source>
</evidence>
<gene>
    <name evidence="1" type="ORF">A6X21_12715</name>
</gene>
<dbReference type="AlphaFoldDB" id="A0A1C3E5N8"/>
<sequence length="66" mass="7137">MARLLVVVELHDNPATSWPGHPCLAIVNHGQIRAASMAQSALLKPRISIQAFGSVAKKEPEVPDLR</sequence>
<keyword evidence="2" id="KW-1185">Reference proteome</keyword>
<protein>
    <submittedName>
        <fullName evidence="1">Uncharacterized protein</fullName>
    </submittedName>
</protein>
<reference evidence="1 2" key="1">
    <citation type="submission" date="2016-05" db="EMBL/GenBank/DDBJ databases">
        <title>Genomic and physiological characterization of Planctopirus sp. isolated from fresh water lake.</title>
        <authorList>
            <person name="Subhash Y."/>
            <person name="Ramana C."/>
        </authorList>
    </citation>
    <scope>NUCLEOTIDE SEQUENCE [LARGE SCALE GENOMIC DNA]</scope>
    <source>
        <strain evidence="1 2">JC280</strain>
    </source>
</reference>
<dbReference type="Proteomes" id="UP000094828">
    <property type="component" value="Unassembled WGS sequence"/>
</dbReference>
<dbReference type="EMBL" id="LYDR01000152">
    <property type="protein sequence ID" value="ODA28557.1"/>
    <property type="molecule type" value="Genomic_DNA"/>
</dbReference>
<comment type="caution">
    <text evidence="1">The sequence shown here is derived from an EMBL/GenBank/DDBJ whole genome shotgun (WGS) entry which is preliminary data.</text>
</comment>
<name>A0A1C3E5N8_9PLAN</name>